<dbReference type="InterPro" id="IPR036388">
    <property type="entry name" value="WH-like_DNA-bd_sf"/>
</dbReference>
<dbReference type="Pfam" id="PF00486">
    <property type="entry name" value="Trans_reg_C"/>
    <property type="match status" value="1"/>
</dbReference>
<name>A0A2W4JBS5_9PSEU</name>
<dbReference type="InterPro" id="IPR001867">
    <property type="entry name" value="OmpR/PhoB-type_DNA-bd"/>
</dbReference>
<sequence>MENLSTCGDHCQCQSVSSTNATLTVVVQVTIDADRADLVGAQIAQAIRSVAALGNARLTVRDRGTGGAEASFAPPTRLKLEPRVRIIAAERRVLRDGQEVPLTRLEYDLLLFLCRNPGRVHDRDALMAAVWKLSAPYRSRTIDVHVRRLRRKLGDDLELIDTVRGVGYRVPDAGLVRIEEHETVQRSA</sequence>
<dbReference type="GO" id="GO:0032993">
    <property type="term" value="C:protein-DNA complex"/>
    <property type="evidence" value="ECO:0007669"/>
    <property type="project" value="TreeGrafter"/>
</dbReference>
<keyword evidence="3" id="KW-0805">Transcription regulation</keyword>
<dbReference type="GO" id="GO:0000156">
    <property type="term" value="F:phosphorelay response regulator activity"/>
    <property type="evidence" value="ECO:0007669"/>
    <property type="project" value="TreeGrafter"/>
</dbReference>
<gene>
    <name evidence="8" type="ORF">DIU77_12215</name>
</gene>
<dbReference type="GO" id="GO:0000976">
    <property type="term" value="F:transcription cis-regulatory region binding"/>
    <property type="evidence" value="ECO:0007669"/>
    <property type="project" value="TreeGrafter"/>
</dbReference>
<evidence type="ECO:0000256" key="2">
    <source>
        <dbReference type="ARBA" id="ARBA00023012"/>
    </source>
</evidence>
<evidence type="ECO:0000256" key="1">
    <source>
        <dbReference type="ARBA" id="ARBA00022553"/>
    </source>
</evidence>
<dbReference type="PANTHER" id="PTHR48111:SF1">
    <property type="entry name" value="TWO-COMPONENT RESPONSE REGULATOR ORR33"/>
    <property type="match status" value="1"/>
</dbReference>
<feature type="domain" description="OmpR/PhoB-type" evidence="7">
    <location>
        <begin position="75"/>
        <end position="172"/>
    </location>
</feature>
<dbReference type="PANTHER" id="PTHR48111">
    <property type="entry name" value="REGULATOR OF RPOS"/>
    <property type="match status" value="1"/>
</dbReference>
<dbReference type="STRING" id="1111738.GCA_000427905_01934"/>
<feature type="DNA-binding region" description="OmpR/PhoB-type" evidence="6">
    <location>
        <begin position="75"/>
        <end position="172"/>
    </location>
</feature>
<evidence type="ECO:0000256" key="5">
    <source>
        <dbReference type="ARBA" id="ARBA00023163"/>
    </source>
</evidence>
<dbReference type="EMBL" id="QGUI01000467">
    <property type="protein sequence ID" value="PZM95538.1"/>
    <property type="molecule type" value="Genomic_DNA"/>
</dbReference>
<dbReference type="AlphaFoldDB" id="A0A2W4JBS5"/>
<dbReference type="SMART" id="SM00862">
    <property type="entry name" value="Trans_reg_C"/>
    <property type="match status" value="1"/>
</dbReference>
<reference evidence="8" key="1">
    <citation type="submission" date="2018-05" db="EMBL/GenBank/DDBJ databases">
        <authorList>
            <person name="Lanie J.A."/>
            <person name="Ng W.-L."/>
            <person name="Kazmierczak K.M."/>
            <person name="Andrzejewski T.M."/>
            <person name="Davidsen T.M."/>
            <person name="Wayne K.J."/>
            <person name="Tettelin H."/>
            <person name="Glass J.I."/>
            <person name="Rusch D."/>
            <person name="Podicherti R."/>
            <person name="Tsui H.-C.T."/>
            <person name="Winkler M.E."/>
        </authorList>
    </citation>
    <scope>NUCLEOTIDE SEQUENCE</scope>
    <source>
        <strain evidence="8">ZC4RG45</strain>
    </source>
</reference>
<keyword evidence="2" id="KW-0902">Two-component regulatory system</keyword>
<comment type="caution">
    <text evidence="8">The sequence shown here is derived from an EMBL/GenBank/DDBJ whole genome shotgun (WGS) entry which is preliminary data.</text>
</comment>
<organism evidence="8">
    <name type="scientific">Thermocrispum agreste</name>
    <dbReference type="NCBI Taxonomy" id="37925"/>
    <lineage>
        <taxon>Bacteria</taxon>
        <taxon>Bacillati</taxon>
        <taxon>Actinomycetota</taxon>
        <taxon>Actinomycetes</taxon>
        <taxon>Pseudonocardiales</taxon>
        <taxon>Pseudonocardiaceae</taxon>
        <taxon>Thermocrispum</taxon>
    </lineage>
</organism>
<dbReference type="InterPro" id="IPR016032">
    <property type="entry name" value="Sig_transdc_resp-reg_C-effctor"/>
</dbReference>
<protein>
    <submittedName>
        <fullName evidence="8">Winged helix family transcriptional regulator</fullName>
    </submittedName>
</protein>
<accession>A0A2W4JBS5</accession>
<proteinExistence type="predicted"/>
<evidence type="ECO:0000256" key="4">
    <source>
        <dbReference type="ARBA" id="ARBA00023125"/>
    </source>
</evidence>
<dbReference type="InterPro" id="IPR039420">
    <property type="entry name" value="WalR-like"/>
</dbReference>
<keyword evidence="1" id="KW-0597">Phosphoprotein</keyword>
<dbReference type="SUPFAM" id="SSF46894">
    <property type="entry name" value="C-terminal effector domain of the bipartite response regulators"/>
    <property type="match status" value="1"/>
</dbReference>
<evidence type="ECO:0000256" key="6">
    <source>
        <dbReference type="PROSITE-ProRule" id="PRU01091"/>
    </source>
</evidence>
<dbReference type="CDD" id="cd00383">
    <property type="entry name" value="trans_reg_C"/>
    <property type="match status" value="1"/>
</dbReference>
<dbReference type="Gene3D" id="1.10.10.10">
    <property type="entry name" value="Winged helix-like DNA-binding domain superfamily/Winged helix DNA-binding domain"/>
    <property type="match status" value="1"/>
</dbReference>
<evidence type="ECO:0000256" key="3">
    <source>
        <dbReference type="ARBA" id="ARBA00023015"/>
    </source>
</evidence>
<evidence type="ECO:0000259" key="7">
    <source>
        <dbReference type="PROSITE" id="PS51755"/>
    </source>
</evidence>
<keyword evidence="5" id="KW-0804">Transcription</keyword>
<dbReference type="GO" id="GO:0006355">
    <property type="term" value="P:regulation of DNA-templated transcription"/>
    <property type="evidence" value="ECO:0007669"/>
    <property type="project" value="InterPro"/>
</dbReference>
<dbReference type="PROSITE" id="PS51755">
    <property type="entry name" value="OMPR_PHOB"/>
    <property type="match status" value="1"/>
</dbReference>
<evidence type="ECO:0000313" key="8">
    <source>
        <dbReference type="EMBL" id="PZM95538.1"/>
    </source>
</evidence>
<keyword evidence="4 6" id="KW-0238">DNA-binding</keyword>
<dbReference type="GO" id="GO:0005829">
    <property type="term" value="C:cytosol"/>
    <property type="evidence" value="ECO:0007669"/>
    <property type="project" value="TreeGrafter"/>
</dbReference>